<dbReference type="InterPro" id="IPR003615">
    <property type="entry name" value="HNH_nuc"/>
</dbReference>
<keyword evidence="2" id="KW-0496">Mitochondrion</keyword>
<dbReference type="SUPFAM" id="SSF56672">
    <property type="entry name" value="DNA/RNA polymerases"/>
    <property type="match status" value="1"/>
</dbReference>
<evidence type="ECO:0000259" key="1">
    <source>
        <dbReference type="PROSITE" id="PS50878"/>
    </source>
</evidence>
<dbReference type="InterPro" id="IPR043128">
    <property type="entry name" value="Rev_trsase/Diguanyl_cyclase"/>
</dbReference>
<dbReference type="InterPro" id="IPR000477">
    <property type="entry name" value="RT_dom"/>
</dbReference>
<dbReference type="Gene3D" id="1.10.30.50">
    <property type="match status" value="1"/>
</dbReference>
<dbReference type="Pfam" id="PF13655">
    <property type="entry name" value="RVT_N"/>
    <property type="match status" value="1"/>
</dbReference>
<dbReference type="CDD" id="cd01651">
    <property type="entry name" value="RT_G2_intron"/>
    <property type="match status" value="1"/>
</dbReference>
<dbReference type="GO" id="GO:0008270">
    <property type="term" value="F:zinc ion binding"/>
    <property type="evidence" value="ECO:0007669"/>
    <property type="project" value="InterPro"/>
</dbReference>
<dbReference type="PANTHER" id="PTHR34047:SF8">
    <property type="entry name" value="PROTEIN YKFC"/>
    <property type="match status" value="1"/>
</dbReference>
<evidence type="ECO:0000313" key="2">
    <source>
        <dbReference type="EMBL" id="ASO76175.1"/>
    </source>
</evidence>
<dbReference type="Pfam" id="PF01844">
    <property type="entry name" value="HNH"/>
    <property type="match status" value="1"/>
</dbReference>
<gene>
    <name evidence="2" type="primary">orf558</name>
</gene>
<name>A0A222AIH0_ULVPE</name>
<dbReference type="Pfam" id="PF08388">
    <property type="entry name" value="GIIM"/>
    <property type="match status" value="1"/>
</dbReference>
<dbReference type="NCBIfam" id="TIGR04416">
    <property type="entry name" value="group_II_RT_mat"/>
    <property type="match status" value="1"/>
</dbReference>
<dbReference type="SMART" id="SM00507">
    <property type="entry name" value="HNHc"/>
    <property type="match status" value="1"/>
</dbReference>
<dbReference type="EMBL" id="KX530817">
    <property type="protein sequence ID" value="ASO76217.1"/>
    <property type="molecule type" value="Genomic_DNA"/>
</dbReference>
<feature type="domain" description="Reverse transcriptase" evidence="1">
    <location>
        <begin position="86"/>
        <end position="310"/>
    </location>
</feature>
<dbReference type="Gene3D" id="3.30.70.270">
    <property type="match status" value="1"/>
</dbReference>
<dbReference type="InterPro" id="IPR025960">
    <property type="entry name" value="RVT_N"/>
</dbReference>
<protein>
    <recommendedName>
        <fullName evidence="1">Reverse transcriptase domain-containing protein</fullName>
    </recommendedName>
</protein>
<dbReference type="PANTHER" id="PTHR34047">
    <property type="entry name" value="NUCLEAR INTRON MATURASE 1, MITOCHONDRIAL-RELATED"/>
    <property type="match status" value="1"/>
</dbReference>
<organism evidence="2">
    <name type="scientific">Ulva pertusa</name>
    <name type="common">Sea lettuce</name>
    <dbReference type="NCBI Taxonomy" id="3120"/>
    <lineage>
        <taxon>Eukaryota</taxon>
        <taxon>Viridiplantae</taxon>
        <taxon>Chlorophyta</taxon>
        <taxon>core chlorophytes</taxon>
        <taxon>Ulvophyceae</taxon>
        <taxon>OUU clade</taxon>
        <taxon>Ulvales</taxon>
        <taxon>Ulvaceae</taxon>
        <taxon>Ulva</taxon>
    </lineage>
</organism>
<sequence>MKNTRTQWNMIDWRKCEHDLAIQQNKLVIAAKRGDLDKIKEIQNQMVRMFSLRALAVRKVTNNKGKRTAGVDGKRWMRSSQKIEAVTQLKDLSTYKPQPVKRVWLPKPGKNEKRPLGIPTLYDRAVQALFLYALEPITETWADKRSFGFRKSRSTHDAAEYIRLMCASKYGKRYVLEVDIRKFFDTINHNWLIDNTPMNKQMLRKLLKAGVLEYNRLEPGEAGVPQGGVLSPTLANLTLDGLEKELAVKTGTFLVRYADDFVITGKSVEQLKSAKETVVDFLKPRGLKVNLEKTKISRIEEGFDFLGFHFREYPDETRAKGKKKGIFLVKPTKGNIQKICRKISEIVKKYPSAEAGTLTKHLNPVIRGWAEYYRTVSSRDAFRKVSNHTFRSLQRWVYRKHGRSKRRENLARYFKTVATNKTLNNWVFSGVNERKQPITLFQIGNTNFKKHTMINLEKFKNPFLNDDAGYFIKRSKSLVLNSVIFDKRKKQVIINQQGKCVRCNMPFEHEDIIELHHTKPFKEGGSSKLKNMQALHVECHRQVTFEQGAEKSGGRATK</sequence>
<dbReference type="GO" id="GO:0003676">
    <property type="term" value="F:nucleic acid binding"/>
    <property type="evidence" value="ECO:0007669"/>
    <property type="project" value="InterPro"/>
</dbReference>
<dbReference type="EMBL" id="KX530816">
    <property type="protein sequence ID" value="ASO76175.1"/>
    <property type="molecule type" value="Genomic_DNA"/>
</dbReference>
<dbReference type="InterPro" id="IPR051083">
    <property type="entry name" value="GrpII_Intron_Splice-Mob/Def"/>
</dbReference>
<dbReference type="InterPro" id="IPR043502">
    <property type="entry name" value="DNA/RNA_pol_sf"/>
</dbReference>
<dbReference type="CDD" id="cd00085">
    <property type="entry name" value="HNHc"/>
    <property type="match status" value="1"/>
</dbReference>
<dbReference type="InterPro" id="IPR030931">
    <property type="entry name" value="Group_II_RT_mat"/>
</dbReference>
<accession>A0A222AIH0</accession>
<dbReference type="GeneID" id="33910357"/>
<dbReference type="InterPro" id="IPR013597">
    <property type="entry name" value="Mat_intron_G2"/>
</dbReference>
<dbReference type="PROSITE" id="PS50878">
    <property type="entry name" value="RT_POL"/>
    <property type="match status" value="1"/>
</dbReference>
<dbReference type="InterPro" id="IPR002711">
    <property type="entry name" value="HNH"/>
</dbReference>
<proteinExistence type="predicted"/>
<dbReference type="GO" id="GO:0004519">
    <property type="term" value="F:endonuclease activity"/>
    <property type="evidence" value="ECO:0007669"/>
    <property type="project" value="InterPro"/>
</dbReference>
<geneLocation type="mitochondrion" evidence="2"/>
<reference evidence="2" key="1">
    <citation type="journal article" date="2017" name="J. Phycol.">
        <title>Mitochondrial genomes of the green macroalga Ulva pertusa (Ulvophyceae, Chlorophyta): novel insights into the evolution of mitogenomes in the Ulvophyceae.</title>
        <authorList>
            <person name="Liu F."/>
            <person name="Melton J.T.III."/>
            <person name="Bi Y."/>
        </authorList>
    </citation>
    <scope>NUCLEOTIDE SEQUENCE</scope>
</reference>
<dbReference type="Pfam" id="PF00078">
    <property type="entry name" value="RVT_1"/>
    <property type="match status" value="1"/>
</dbReference>
<dbReference type="AlphaFoldDB" id="A0A222AIH0"/>
<dbReference type="RefSeq" id="YP_009420529.1">
    <property type="nucleotide sequence ID" value="NC_035722.1"/>
</dbReference>